<keyword evidence="7" id="KW-0675">Receptor</keyword>
<feature type="transmembrane region" description="Helical" evidence="8">
    <location>
        <begin position="313"/>
        <end position="335"/>
    </location>
</feature>
<keyword evidence="3" id="KW-1003">Cell membrane</keyword>
<dbReference type="OrthoDB" id="5984709at2759"/>
<evidence type="ECO:0000313" key="11">
    <source>
        <dbReference type="Proteomes" id="UP000639338"/>
    </source>
</evidence>
<dbReference type="PROSITE" id="PS50262">
    <property type="entry name" value="G_PROTEIN_RECEP_F1_2"/>
    <property type="match status" value="1"/>
</dbReference>
<accession>A0A835CMP8</accession>
<dbReference type="Gene3D" id="1.20.1070.10">
    <property type="entry name" value="Rhodopsin 7-helix transmembrane proteins"/>
    <property type="match status" value="1"/>
</dbReference>
<evidence type="ECO:0000256" key="7">
    <source>
        <dbReference type="ARBA" id="ARBA00023170"/>
    </source>
</evidence>
<feature type="transmembrane region" description="Helical" evidence="8">
    <location>
        <begin position="116"/>
        <end position="142"/>
    </location>
</feature>
<evidence type="ECO:0000256" key="4">
    <source>
        <dbReference type="ARBA" id="ARBA00022692"/>
    </source>
</evidence>
<dbReference type="PRINTS" id="PR00237">
    <property type="entry name" value="GPCRRHODOPSN"/>
</dbReference>
<dbReference type="Proteomes" id="UP000639338">
    <property type="component" value="Unassembled WGS sequence"/>
</dbReference>
<sequence>MFNTTTAGLITSTTASDVVAVVAAAAAAASMTATTADPDGYLSSTMTDILSLDVQKAMIEIDTDLKVSPVTLSSDWSRVARLLLLASLAVVGSVGNVFMISAVMVEDHLRKLGNSFLVNVALADLLVTGLVLPASAIVILAGQKETPGICKFEWTLEALCFLVTSLTLATVAVENYSRLCLSAQTYAKVTSRRVTTLTLAIWFIAAAAVALQSTLKLGPDFCGRRFHGIAMEQAIGAWFLVILPAFVTIFCYIKLVCRVRHTIKRSFKPPTTLAWDYELAKTNIYSFVLFVIFWSPLITALIMSNFMNVSARIFYNLAWFALSKSCINNLLYCIFDRHFRNAYVKLFNYCCCKTGFTFGRRTRGHGTASSGDVRLRVHIIHSYASPSACRPNIAGRVNGRDVYEL</sequence>
<dbReference type="PANTHER" id="PTHR24241">
    <property type="entry name" value="NEUROPEPTIDE RECEPTOR-RELATED G-PROTEIN COUPLED RECEPTOR"/>
    <property type="match status" value="1"/>
</dbReference>
<dbReference type="GO" id="GO:0004930">
    <property type="term" value="F:G protein-coupled receptor activity"/>
    <property type="evidence" value="ECO:0007669"/>
    <property type="project" value="InterPro"/>
</dbReference>
<feature type="domain" description="G-protein coupled receptors family 1 profile" evidence="9">
    <location>
        <begin position="95"/>
        <end position="332"/>
    </location>
</feature>
<evidence type="ECO:0000256" key="2">
    <source>
        <dbReference type="ARBA" id="ARBA00010663"/>
    </source>
</evidence>
<keyword evidence="6 8" id="KW-0472">Membrane</keyword>
<keyword evidence="5 8" id="KW-1133">Transmembrane helix</keyword>
<evidence type="ECO:0000259" key="9">
    <source>
        <dbReference type="PROSITE" id="PS50262"/>
    </source>
</evidence>
<gene>
    <name evidence="10" type="ORF">HCN44_001212</name>
</gene>
<comment type="subcellular location">
    <subcellularLocation>
        <location evidence="1">Cell membrane</location>
        <topology evidence="1">Multi-pass membrane protein</topology>
    </subcellularLocation>
</comment>
<name>A0A835CMP8_APHGI</name>
<comment type="caution">
    <text evidence="10">The sequence shown here is derived from an EMBL/GenBank/DDBJ whole genome shotgun (WGS) entry which is preliminary data.</text>
</comment>
<evidence type="ECO:0000256" key="5">
    <source>
        <dbReference type="ARBA" id="ARBA00022989"/>
    </source>
</evidence>
<keyword evidence="11" id="KW-1185">Reference proteome</keyword>
<dbReference type="AlphaFoldDB" id="A0A835CMP8"/>
<evidence type="ECO:0000256" key="3">
    <source>
        <dbReference type="ARBA" id="ARBA00022475"/>
    </source>
</evidence>
<dbReference type="GO" id="GO:0005886">
    <property type="term" value="C:plasma membrane"/>
    <property type="evidence" value="ECO:0007669"/>
    <property type="project" value="UniProtKB-SubCell"/>
</dbReference>
<keyword evidence="4 8" id="KW-0812">Transmembrane</keyword>
<protein>
    <recommendedName>
        <fullName evidence="9">G-protein coupled receptors family 1 profile domain-containing protein</fullName>
    </recommendedName>
</protein>
<evidence type="ECO:0000313" key="10">
    <source>
        <dbReference type="EMBL" id="KAF7988639.1"/>
    </source>
</evidence>
<dbReference type="SUPFAM" id="SSF81321">
    <property type="entry name" value="Family A G protein-coupled receptor-like"/>
    <property type="match status" value="1"/>
</dbReference>
<evidence type="ECO:0000256" key="8">
    <source>
        <dbReference type="SAM" id="Phobius"/>
    </source>
</evidence>
<feature type="transmembrane region" description="Helical" evidence="8">
    <location>
        <begin position="235"/>
        <end position="257"/>
    </location>
</feature>
<dbReference type="EMBL" id="JACMRX010000005">
    <property type="protein sequence ID" value="KAF7988639.1"/>
    <property type="molecule type" value="Genomic_DNA"/>
</dbReference>
<feature type="transmembrane region" description="Helical" evidence="8">
    <location>
        <begin position="284"/>
        <end position="307"/>
    </location>
</feature>
<organism evidence="10 11">
    <name type="scientific">Aphidius gifuensis</name>
    <name type="common">Parasitoid wasp</name>
    <dbReference type="NCBI Taxonomy" id="684658"/>
    <lineage>
        <taxon>Eukaryota</taxon>
        <taxon>Metazoa</taxon>
        <taxon>Ecdysozoa</taxon>
        <taxon>Arthropoda</taxon>
        <taxon>Hexapoda</taxon>
        <taxon>Insecta</taxon>
        <taxon>Pterygota</taxon>
        <taxon>Neoptera</taxon>
        <taxon>Endopterygota</taxon>
        <taxon>Hymenoptera</taxon>
        <taxon>Apocrita</taxon>
        <taxon>Ichneumonoidea</taxon>
        <taxon>Braconidae</taxon>
        <taxon>Aphidiinae</taxon>
        <taxon>Aphidius</taxon>
    </lineage>
</organism>
<feature type="transmembrane region" description="Helical" evidence="8">
    <location>
        <begin position="82"/>
        <end position="104"/>
    </location>
</feature>
<reference evidence="10 11" key="1">
    <citation type="submission" date="2020-08" db="EMBL/GenBank/DDBJ databases">
        <title>Aphidius gifuensis genome sequencing and assembly.</title>
        <authorList>
            <person name="Du Z."/>
        </authorList>
    </citation>
    <scope>NUCLEOTIDE SEQUENCE [LARGE SCALE GENOMIC DNA]</scope>
    <source>
        <strain evidence="10">YNYX2018</strain>
        <tissue evidence="10">Adults</tissue>
    </source>
</reference>
<feature type="transmembrane region" description="Helical" evidence="8">
    <location>
        <begin position="154"/>
        <end position="173"/>
    </location>
</feature>
<dbReference type="InterPro" id="IPR017452">
    <property type="entry name" value="GPCR_Rhodpsn_7TM"/>
</dbReference>
<dbReference type="InterPro" id="IPR000276">
    <property type="entry name" value="GPCR_Rhodpsn"/>
</dbReference>
<evidence type="ECO:0000256" key="6">
    <source>
        <dbReference type="ARBA" id="ARBA00023136"/>
    </source>
</evidence>
<feature type="transmembrane region" description="Helical" evidence="8">
    <location>
        <begin position="194"/>
        <end position="215"/>
    </location>
</feature>
<dbReference type="CDD" id="cd00637">
    <property type="entry name" value="7tm_classA_rhodopsin-like"/>
    <property type="match status" value="1"/>
</dbReference>
<dbReference type="Pfam" id="PF00001">
    <property type="entry name" value="7tm_1"/>
    <property type="match status" value="1"/>
</dbReference>
<proteinExistence type="inferred from homology"/>
<comment type="similarity">
    <text evidence="2">Belongs to the G-protein coupled receptor 1 family.</text>
</comment>
<evidence type="ECO:0000256" key="1">
    <source>
        <dbReference type="ARBA" id="ARBA00004651"/>
    </source>
</evidence>